<gene>
    <name evidence="2" type="ORF">TKK_018238</name>
</gene>
<name>A0ABD2W1G7_9HYME</name>
<feature type="region of interest" description="Disordered" evidence="1">
    <location>
        <begin position="1"/>
        <end position="21"/>
    </location>
</feature>
<protein>
    <recommendedName>
        <fullName evidence="4">Reverse transcriptase Ty1/copia-type domain-containing protein</fullName>
    </recommendedName>
</protein>
<accession>A0ABD2W1G7</accession>
<keyword evidence="3" id="KW-1185">Reference proteome</keyword>
<evidence type="ECO:0000313" key="3">
    <source>
        <dbReference type="Proteomes" id="UP001627154"/>
    </source>
</evidence>
<comment type="caution">
    <text evidence="2">The sequence shown here is derived from an EMBL/GenBank/DDBJ whole genome shotgun (WGS) entry which is preliminary data.</text>
</comment>
<proteinExistence type="predicted"/>
<sequence>MKTQKTPMAKNKIENRERKAREEFEDEPQVVSIGNLSYRALIGSLLYLASTVRPEISYAVNVLSRHQINPTELEWSMAKRVCRYLKHTKHIGLKFTGKLDGLEGYSDASYADCKGSLTTSGYVIRLFGDAIAWKTRKVNLVSLSTCESEYVAMSIACQELIGLHQSIKLMLDRDLTPMTLHCDNMAAEACCLVCSNKLRHVIEIKYHYVRQCVSKNLIKVKWVCSRDQLADIFTKPLALELHNKLTGSIVNMKLD</sequence>
<evidence type="ECO:0000313" key="2">
    <source>
        <dbReference type="EMBL" id="KAL3386381.1"/>
    </source>
</evidence>
<dbReference type="AlphaFoldDB" id="A0ABD2W1G7"/>
<evidence type="ECO:0000256" key="1">
    <source>
        <dbReference type="SAM" id="MobiDB-lite"/>
    </source>
</evidence>
<dbReference type="Proteomes" id="UP001627154">
    <property type="component" value="Unassembled WGS sequence"/>
</dbReference>
<evidence type="ECO:0008006" key="4">
    <source>
        <dbReference type="Google" id="ProtNLM"/>
    </source>
</evidence>
<reference evidence="2 3" key="1">
    <citation type="journal article" date="2024" name="bioRxiv">
        <title>A reference genome for Trichogramma kaykai: A tiny desert-dwelling parasitoid wasp with competing sex-ratio distorters.</title>
        <authorList>
            <person name="Culotta J."/>
            <person name="Lindsey A.R."/>
        </authorList>
    </citation>
    <scope>NUCLEOTIDE SEQUENCE [LARGE SCALE GENOMIC DNA]</scope>
    <source>
        <strain evidence="2 3">KSX58</strain>
    </source>
</reference>
<dbReference type="CDD" id="cd09272">
    <property type="entry name" value="RNase_HI_RT_Ty1"/>
    <property type="match status" value="1"/>
</dbReference>
<feature type="compositionally biased region" description="Basic and acidic residues" evidence="1">
    <location>
        <begin position="11"/>
        <end position="21"/>
    </location>
</feature>
<dbReference type="PANTHER" id="PTHR11439">
    <property type="entry name" value="GAG-POL-RELATED RETROTRANSPOSON"/>
    <property type="match status" value="1"/>
</dbReference>
<dbReference type="EMBL" id="JBJJXI010000147">
    <property type="protein sequence ID" value="KAL3386381.1"/>
    <property type="molecule type" value="Genomic_DNA"/>
</dbReference>
<dbReference type="PANTHER" id="PTHR11439:SF467">
    <property type="entry name" value="INTEGRASE CATALYTIC DOMAIN-CONTAINING PROTEIN"/>
    <property type="match status" value="1"/>
</dbReference>
<organism evidence="2 3">
    <name type="scientific">Trichogramma kaykai</name>
    <dbReference type="NCBI Taxonomy" id="54128"/>
    <lineage>
        <taxon>Eukaryota</taxon>
        <taxon>Metazoa</taxon>
        <taxon>Ecdysozoa</taxon>
        <taxon>Arthropoda</taxon>
        <taxon>Hexapoda</taxon>
        <taxon>Insecta</taxon>
        <taxon>Pterygota</taxon>
        <taxon>Neoptera</taxon>
        <taxon>Endopterygota</taxon>
        <taxon>Hymenoptera</taxon>
        <taxon>Apocrita</taxon>
        <taxon>Proctotrupomorpha</taxon>
        <taxon>Chalcidoidea</taxon>
        <taxon>Trichogrammatidae</taxon>
        <taxon>Trichogramma</taxon>
    </lineage>
</organism>